<reference evidence="5" key="1">
    <citation type="submission" date="2021-02" db="EMBL/GenBank/DDBJ databases">
        <title>Infant gut strain persistence is associated with maternal origin, phylogeny, and functional potential including surface adhesion and iron acquisition.</title>
        <authorList>
            <person name="Lou Y.C."/>
        </authorList>
    </citation>
    <scope>NUCLEOTIDE SEQUENCE</scope>
    <source>
        <strain evidence="5">L2_039_000G1_dasL2_039_000G1_concoct_11</strain>
    </source>
</reference>
<protein>
    <submittedName>
        <fullName evidence="5">FAD/NAD(P)-binding protein</fullName>
    </submittedName>
</protein>
<dbReference type="GO" id="GO:0050660">
    <property type="term" value="F:flavin adenine dinucleotide binding"/>
    <property type="evidence" value="ECO:0007669"/>
    <property type="project" value="InterPro"/>
</dbReference>
<dbReference type="Pfam" id="PF00970">
    <property type="entry name" value="FAD_binding_6"/>
    <property type="match status" value="1"/>
</dbReference>
<proteinExistence type="predicted"/>
<evidence type="ECO:0000256" key="2">
    <source>
        <dbReference type="ARBA" id="ARBA00023014"/>
    </source>
</evidence>
<dbReference type="InterPro" id="IPR001433">
    <property type="entry name" value="OxRdtase_FAD/NAD-bd"/>
</dbReference>
<feature type="binding site" evidence="3">
    <location>
        <position position="270"/>
    </location>
    <ligand>
        <name>[2Fe-2S] cluster</name>
        <dbReference type="ChEBI" id="CHEBI:190135"/>
    </ligand>
</feature>
<evidence type="ECO:0000256" key="3">
    <source>
        <dbReference type="PIRSR" id="PIRSR006816-2"/>
    </source>
</evidence>
<keyword evidence="3" id="KW-0479">Metal-binding</keyword>
<feature type="binding site" evidence="3">
    <location>
        <position position="286"/>
    </location>
    <ligand>
        <name>[2Fe-2S] cluster</name>
        <dbReference type="ChEBI" id="CHEBI:190135"/>
    </ligand>
</feature>
<feature type="binding site" evidence="3">
    <location>
        <position position="278"/>
    </location>
    <ligand>
        <name>[2Fe-2S] cluster</name>
        <dbReference type="ChEBI" id="CHEBI:190135"/>
    </ligand>
</feature>
<name>A0A943YV21_9ACTN</name>
<dbReference type="InterPro" id="IPR012165">
    <property type="entry name" value="Cyt_c3_hydrogenase_gsu"/>
</dbReference>
<evidence type="ECO:0000313" key="6">
    <source>
        <dbReference type="Proteomes" id="UP000727506"/>
    </source>
</evidence>
<dbReference type="Gene3D" id="2.40.30.10">
    <property type="entry name" value="Translation factors"/>
    <property type="match status" value="1"/>
</dbReference>
<comment type="cofactor">
    <cofactor evidence="3">
        <name>[2Fe-2S] cluster</name>
        <dbReference type="ChEBI" id="CHEBI:190135"/>
    </cofactor>
    <text evidence="3">Binds 1 [2Fe-2S] cluster per subunit.</text>
</comment>
<dbReference type="InterPro" id="IPR017938">
    <property type="entry name" value="Riboflavin_synthase-like_b-brl"/>
</dbReference>
<dbReference type="GO" id="GO:0006221">
    <property type="term" value="P:pyrimidine nucleotide biosynthetic process"/>
    <property type="evidence" value="ECO:0007669"/>
    <property type="project" value="InterPro"/>
</dbReference>
<dbReference type="GO" id="GO:0051537">
    <property type="term" value="F:2 iron, 2 sulfur cluster binding"/>
    <property type="evidence" value="ECO:0007669"/>
    <property type="project" value="UniProtKB-KW"/>
</dbReference>
<keyword evidence="2 3" id="KW-0411">Iron-sulfur</keyword>
<keyword evidence="3" id="KW-0408">Iron</keyword>
<feature type="domain" description="FAD-binding FR-type" evidence="4">
    <location>
        <begin position="34"/>
        <end position="134"/>
    </location>
</feature>
<gene>
    <name evidence="5" type="ORF">KH142_02115</name>
</gene>
<evidence type="ECO:0000313" key="5">
    <source>
        <dbReference type="EMBL" id="MBS6940275.1"/>
    </source>
</evidence>
<keyword evidence="1 3" id="KW-0001">2Fe-2S</keyword>
<dbReference type="PIRSF" id="PIRSF006816">
    <property type="entry name" value="Cyc3_hyd_g"/>
    <property type="match status" value="1"/>
</dbReference>
<dbReference type="InterPro" id="IPR039261">
    <property type="entry name" value="FNR_nucleotide-bd"/>
</dbReference>
<dbReference type="PROSITE" id="PS51384">
    <property type="entry name" value="FAD_FR"/>
    <property type="match status" value="1"/>
</dbReference>
<dbReference type="Gene3D" id="3.40.50.80">
    <property type="entry name" value="Nucleotide-binding domain of ferredoxin-NADP reductase (FNR) module"/>
    <property type="match status" value="1"/>
</dbReference>
<dbReference type="SUPFAM" id="SSF52343">
    <property type="entry name" value="Ferredoxin reductase-like, C-terminal NADP-linked domain"/>
    <property type="match status" value="1"/>
</dbReference>
<dbReference type="CDD" id="cd06221">
    <property type="entry name" value="sulfite_reductase_like"/>
    <property type="match status" value="1"/>
</dbReference>
<dbReference type="PRINTS" id="PR00410">
    <property type="entry name" value="PHEHYDRXLASE"/>
</dbReference>
<dbReference type="SUPFAM" id="SSF63380">
    <property type="entry name" value="Riboflavin synthase domain-like"/>
    <property type="match status" value="1"/>
</dbReference>
<sequence length="304" mass="34368">MPNSHAHATSVQVSPLGNADHMKTGAELMAENPYRPWPARITSITDLTATEKLFEFRLIDERIRSAFHQEPGQFVELSIFGVGEAPISISSAPSKQGFIELCVRRAGRFTEVLHTMQCGDVVGIRGPFGRGFPFEEMKGHDILLVAGGLGIAPLKSLINYIHDERHAFGKVTIIYGSKNPREVMFRHQFEMWRHRNDFDLHPTVDNYEEGWDGEVGLVTKPFENLEVDAGNTYGVLCGPPVMYRFVVKEMRKKGIPYDRIYMSFERHMKCGMGKCGHCQVGHQYVCIDGPVFNYWEAKNIQGSM</sequence>
<organism evidence="5 6">
    <name type="scientific">Slackia piriformis</name>
    <dbReference type="NCBI Taxonomy" id="626934"/>
    <lineage>
        <taxon>Bacteria</taxon>
        <taxon>Bacillati</taxon>
        <taxon>Actinomycetota</taxon>
        <taxon>Coriobacteriia</taxon>
        <taxon>Eggerthellales</taxon>
        <taxon>Eggerthellaceae</taxon>
        <taxon>Slackia</taxon>
    </lineage>
</organism>
<dbReference type="InterPro" id="IPR008333">
    <property type="entry name" value="Cbr1-like_FAD-bd_dom"/>
</dbReference>
<dbReference type="InterPro" id="IPR050353">
    <property type="entry name" value="PyrK_electron_transfer"/>
</dbReference>
<accession>A0A943YV21</accession>
<dbReference type="GO" id="GO:0046872">
    <property type="term" value="F:metal ion binding"/>
    <property type="evidence" value="ECO:0007669"/>
    <property type="project" value="UniProtKB-KW"/>
</dbReference>
<dbReference type="PANTHER" id="PTHR43513:SF1">
    <property type="entry name" value="ANAEROBIC SULFITE REDUCTASE SUBUNIT B"/>
    <property type="match status" value="1"/>
</dbReference>
<dbReference type="GO" id="GO:0016491">
    <property type="term" value="F:oxidoreductase activity"/>
    <property type="evidence" value="ECO:0007669"/>
    <property type="project" value="InterPro"/>
</dbReference>
<dbReference type="InterPro" id="IPR019480">
    <property type="entry name" value="Dihydroorotate_DH_Fe-S-bd"/>
</dbReference>
<dbReference type="AlphaFoldDB" id="A0A943YV21"/>
<dbReference type="Pfam" id="PF10418">
    <property type="entry name" value="DHODB_Fe-S_bind"/>
    <property type="match status" value="1"/>
</dbReference>
<dbReference type="EMBL" id="JAGZSV010000020">
    <property type="protein sequence ID" value="MBS6940275.1"/>
    <property type="molecule type" value="Genomic_DNA"/>
</dbReference>
<comment type="caution">
    <text evidence="5">The sequence shown here is derived from an EMBL/GenBank/DDBJ whole genome shotgun (WGS) entry which is preliminary data.</text>
</comment>
<dbReference type="Pfam" id="PF00175">
    <property type="entry name" value="NAD_binding_1"/>
    <property type="match status" value="1"/>
</dbReference>
<dbReference type="InterPro" id="IPR017927">
    <property type="entry name" value="FAD-bd_FR_type"/>
</dbReference>
<feature type="binding site" evidence="3">
    <location>
        <position position="275"/>
    </location>
    <ligand>
        <name>[2Fe-2S] cluster</name>
        <dbReference type="ChEBI" id="CHEBI:190135"/>
    </ligand>
</feature>
<evidence type="ECO:0000256" key="1">
    <source>
        <dbReference type="ARBA" id="ARBA00022714"/>
    </source>
</evidence>
<dbReference type="PANTHER" id="PTHR43513">
    <property type="entry name" value="DIHYDROOROTATE DEHYDROGENASE B (NAD(+)), ELECTRON TRANSFER SUBUNIT"/>
    <property type="match status" value="1"/>
</dbReference>
<evidence type="ECO:0000259" key="4">
    <source>
        <dbReference type="PROSITE" id="PS51384"/>
    </source>
</evidence>
<dbReference type="Proteomes" id="UP000727506">
    <property type="component" value="Unassembled WGS sequence"/>
</dbReference>